<proteinExistence type="predicted"/>
<sequence>MTISEIIDLIAIILCAFFFGAICASPKLRCWLGFQDEVTSKKYVNTNKPTSSLR</sequence>
<organism evidence="2 3">
    <name type="scientific">Lactobacillus johnsonii</name>
    <dbReference type="NCBI Taxonomy" id="33959"/>
    <lineage>
        <taxon>Bacteria</taxon>
        <taxon>Bacillati</taxon>
        <taxon>Bacillota</taxon>
        <taxon>Bacilli</taxon>
        <taxon>Lactobacillales</taxon>
        <taxon>Lactobacillaceae</taxon>
        <taxon>Lactobacillus</taxon>
    </lineage>
</organism>
<keyword evidence="1" id="KW-0472">Membrane</keyword>
<gene>
    <name evidence="2" type="ORF">GJU95_07315</name>
</gene>
<keyword evidence="1" id="KW-1133">Transmembrane helix</keyword>
<dbReference type="Proteomes" id="UP000488295">
    <property type="component" value="Unassembled WGS sequence"/>
</dbReference>
<reference evidence="2 3" key="1">
    <citation type="submission" date="2019-11" db="EMBL/GenBank/DDBJ databases">
        <title>Gastrointestinal microbiota of Peromyscus leucopus.</title>
        <authorList>
            <person name="Milovic A."/>
            <person name="Bassam K."/>
            <person name="Barbour A.G."/>
        </authorList>
    </citation>
    <scope>NUCLEOTIDE SEQUENCE [LARGE SCALE GENOMIC DNA]</scope>
    <source>
        <strain evidence="2 3">LL8</strain>
    </source>
</reference>
<dbReference type="AlphaFoldDB" id="A0A9X5ALS9"/>
<evidence type="ECO:0000313" key="2">
    <source>
        <dbReference type="EMBL" id="MTE03575.1"/>
    </source>
</evidence>
<name>A0A9X5ALS9_LACJH</name>
<feature type="transmembrane region" description="Helical" evidence="1">
    <location>
        <begin position="6"/>
        <end position="24"/>
    </location>
</feature>
<evidence type="ECO:0000313" key="3">
    <source>
        <dbReference type="Proteomes" id="UP000488295"/>
    </source>
</evidence>
<protein>
    <submittedName>
        <fullName evidence="2">Uncharacterized protein</fullName>
    </submittedName>
</protein>
<comment type="caution">
    <text evidence="2">The sequence shown here is derived from an EMBL/GenBank/DDBJ whole genome shotgun (WGS) entry which is preliminary data.</text>
</comment>
<accession>A0A9X5ALS9</accession>
<evidence type="ECO:0000256" key="1">
    <source>
        <dbReference type="SAM" id="Phobius"/>
    </source>
</evidence>
<keyword evidence="1" id="KW-0812">Transmembrane</keyword>
<dbReference type="EMBL" id="WKKC01000021">
    <property type="protein sequence ID" value="MTE03575.1"/>
    <property type="molecule type" value="Genomic_DNA"/>
</dbReference>